<keyword evidence="2" id="KW-1185">Reference proteome</keyword>
<dbReference type="EMBL" id="DS022243">
    <property type="protein sequence ID" value="EWG38507.1"/>
    <property type="molecule type" value="Genomic_DNA"/>
</dbReference>
<organism evidence="1 2">
    <name type="scientific">Gibberella moniliformis (strain M3125 / FGSC 7600)</name>
    <name type="common">Maize ear and stalk rot fungus</name>
    <name type="synonym">Fusarium verticillioides</name>
    <dbReference type="NCBI Taxonomy" id="334819"/>
    <lineage>
        <taxon>Eukaryota</taxon>
        <taxon>Fungi</taxon>
        <taxon>Dikarya</taxon>
        <taxon>Ascomycota</taxon>
        <taxon>Pezizomycotina</taxon>
        <taxon>Sordariomycetes</taxon>
        <taxon>Hypocreomycetidae</taxon>
        <taxon>Hypocreales</taxon>
        <taxon>Nectriaceae</taxon>
        <taxon>Fusarium</taxon>
        <taxon>Fusarium fujikuroi species complex</taxon>
    </lineage>
</organism>
<dbReference type="GeneID" id="30071781"/>
<dbReference type="STRING" id="334819.W7M0R6"/>
<dbReference type="VEuPathDB" id="FungiDB:FVEG_14905"/>
<dbReference type="OrthoDB" id="3486565at2759"/>
<protein>
    <recommendedName>
        <fullName evidence="3">Heterokaryon incompatibility domain-containing protein</fullName>
    </recommendedName>
</protein>
<dbReference type="EMBL" id="CM000583">
    <property type="protein sequence ID" value="EWG38507.1"/>
    <property type="molecule type" value="Genomic_DNA"/>
</dbReference>
<reference evidence="1 2" key="1">
    <citation type="journal article" date="2010" name="Nature">
        <title>Comparative genomics reveals mobile pathogenicity chromosomes in Fusarium.</title>
        <authorList>
            <person name="Ma L.J."/>
            <person name="van der Does H.C."/>
            <person name="Borkovich K.A."/>
            <person name="Coleman J.J."/>
            <person name="Daboussi M.J."/>
            <person name="Di Pietro A."/>
            <person name="Dufresne M."/>
            <person name="Freitag M."/>
            <person name="Grabherr M."/>
            <person name="Henrissat B."/>
            <person name="Houterman P.M."/>
            <person name="Kang S."/>
            <person name="Shim W.B."/>
            <person name="Woloshuk C."/>
            <person name="Xie X."/>
            <person name="Xu J.R."/>
            <person name="Antoniw J."/>
            <person name="Baker S.E."/>
            <person name="Bluhm B.H."/>
            <person name="Breakspear A."/>
            <person name="Brown D.W."/>
            <person name="Butchko R.A."/>
            <person name="Chapman S."/>
            <person name="Coulson R."/>
            <person name="Coutinho P.M."/>
            <person name="Danchin E.G."/>
            <person name="Diener A."/>
            <person name="Gale L.R."/>
            <person name="Gardiner D.M."/>
            <person name="Goff S."/>
            <person name="Hammond-Kosack K.E."/>
            <person name="Hilburn K."/>
            <person name="Hua-Van A."/>
            <person name="Jonkers W."/>
            <person name="Kazan K."/>
            <person name="Kodira C.D."/>
            <person name="Koehrsen M."/>
            <person name="Kumar L."/>
            <person name="Lee Y.H."/>
            <person name="Li L."/>
            <person name="Manners J.M."/>
            <person name="Miranda-Saavedra D."/>
            <person name="Mukherjee M."/>
            <person name="Park G."/>
            <person name="Park J."/>
            <person name="Park S.Y."/>
            <person name="Proctor R.H."/>
            <person name="Regev A."/>
            <person name="Ruiz-Roldan M.C."/>
            <person name="Sain D."/>
            <person name="Sakthikumar S."/>
            <person name="Sykes S."/>
            <person name="Schwartz D.C."/>
            <person name="Turgeon B.G."/>
            <person name="Wapinski I."/>
            <person name="Yoder O."/>
            <person name="Young S."/>
            <person name="Zeng Q."/>
            <person name="Zhou S."/>
            <person name="Galagan J."/>
            <person name="Cuomo C.A."/>
            <person name="Kistler H.C."/>
            <person name="Rep M."/>
        </authorList>
    </citation>
    <scope>NUCLEOTIDE SEQUENCE [LARGE SCALE GENOMIC DNA]</scope>
    <source>
        <strain evidence="2">M3125 / FGSC 7600</strain>
    </source>
</reference>
<evidence type="ECO:0000313" key="1">
    <source>
        <dbReference type="EMBL" id="EWG38507.1"/>
    </source>
</evidence>
<name>W7M0R6_GIBM7</name>
<dbReference type="AlphaFoldDB" id="W7M0R6"/>
<sequence length="157" mass="17724">MRDVYENVYRTIAATKSKNSSEGFLRPRPESFFTNITFLGGDAPANVSVFPMPNSHVGAPRQIIDLGEDPLSTRCWGFQERYLSPRTLHFAQAQMYFECQSCFEATEDDKLPALGGLAARVSLELSQQESTSEYVAGLWKDNVFCDLFWLALNHESK</sequence>
<accession>W7M0R6</accession>
<gene>
    <name evidence="1" type="ORF">FVEG_14905</name>
</gene>
<evidence type="ECO:0008006" key="3">
    <source>
        <dbReference type="Google" id="ProtNLM"/>
    </source>
</evidence>
<dbReference type="PANTHER" id="PTHR33112">
    <property type="entry name" value="DOMAIN PROTEIN, PUTATIVE-RELATED"/>
    <property type="match status" value="1"/>
</dbReference>
<dbReference type="KEGG" id="fvr:FVEG_14905"/>
<proteinExistence type="predicted"/>
<dbReference type="RefSeq" id="XP_018744698.1">
    <property type="nucleotide sequence ID" value="XM_018903940.1"/>
</dbReference>
<dbReference type="PANTHER" id="PTHR33112:SF16">
    <property type="entry name" value="HETEROKARYON INCOMPATIBILITY DOMAIN-CONTAINING PROTEIN"/>
    <property type="match status" value="1"/>
</dbReference>
<evidence type="ECO:0000313" key="2">
    <source>
        <dbReference type="Proteomes" id="UP000009096"/>
    </source>
</evidence>
<dbReference type="Proteomes" id="UP000009096">
    <property type="component" value="Chromosome 6"/>
</dbReference>